<dbReference type="InterPro" id="IPR037171">
    <property type="entry name" value="NagB/RpiA_transferase-like"/>
</dbReference>
<evidence type="ECO:0000259" key="3">
    <source>
        <dbReference type="PROSITE" id="PS51000"/>
    </source>
</evidence>
<sequence>MNFNEKEQKIIDMLKKQDYIDNVTLSSSLGCSLVTVRSTVTNLEKKGMLLRTHGGVKNPTSSISVMLKSGNIFKSHKDKIRIAEKAYKEIDDRDTIILDDSSNSFYLATIIKKYDKKDITVITTSLVAAAELSHCHTVTVIMIGGLLSGSPSSTMGDYATEMLAKFKANKAFIGVHGINPEVGITSIGNSQMQIKKLIFEITQKVFVLACSNKFSHSHLLVSTPISSIYKVITDKKLLPEYKRELQNKTFIETV</sequence>
<feature type="domain" description="HTH deoR-type" evidence="3">
    <location>
        <begin position="3"/>
        <end position="58"/>
    </location>
</feature>
<name>A0A2M8RZZ5_9PAST</name>
<dbReference type="InterPro" id="IPR014036">
    <property type="entry name" value="DeoR-like_C"/>
</dbReference>
<dbReference type="PANTHER" id="PTHR30363">
    <property type="entry name" value="HTH-TYPE TRANSCRIPTIONAL REGULATOR SRLR-RELATED"/>
    <property type="match status" value="1"/>
</dbReference>
<dbReference type="InterPro" id="IPR036388">
    <property type="entry name" value="WH-like_DNA-bd_sf"/>
</dbReference>
<proteinExistence type="predicted"/>
<keyword evidence="2" id="KW-0804">Transcription</keyword>
<evidence type="ECO:0000313" key="4">
    <source>
        <dbReference type="EMBL" id="PJG84455.1"/>
    </source>
</evidence>
<dbReference type="OrthoDB" id="5685843at2"/>
<evidence type="ECO:0000313" key="5">
    <source>
        <dbReference type="Proteomes" id="UP000229329"/>
    </source>
</evidence>
<dbReference type="Proteomes" id="UP000229329">
    <property type="component" value="Unassembled WGS sequence"/>
</dbReference>
<dbReference type="Gene3D" id="1.10.10.10">
    <property type="entry name" value="Winged helix-like DNA-binding domain superfamily/Winged helix DNA-binding domain"/>
    <property type="match status" value="1"/>
</dbReference>
<dbReference type="Pfam" id="PF00455">
    <property type="entry name" value="DeoRC"/>
    <property type="match status" value="1"/>
</dbReference>
<protein>
    <submittedName>
        <fullName evidence="4">DeoR/GlpR transcriptional regulator</fullName>
    </submittedName>
</protein>
<dbReference type="RefSeq" id="WP_100289698.1">
    <property type="nucleotide sequence ID" value="NZ_PHHA01000032.1"/>
</dbReference>
<accession>A0A2M8RZZ5</accession>
<evidence type="ECO:0000256" key="2">
    <source>
        <dbReference type="ARBA" id="ARBA00023163"/>
    </source>
</evidence>
<evidence type="ECO:0000256" key="1">
    <source>
        <dbReference type="ARBA" id="ARBA00023015"/>
    </source>
</evidence>
<gene>
    <name evidence="4" type="ORF">CVP05_11450</name>
</gene>
<dbReference type="Gene3D" id="3.40.50.1360">
    <property type="match status" value="1"/>
</dbReference>
<dbReference type="InterPro" id="IPR036390">
    <property type="entry name" value="WH_DNA-bd_sf"/>
</dbReference>
<dbReference type="SUPFAM" id="SSF100950">
    <property type="entry name" value="NagB/RpiA/CoA transferase-like"/>
    <property type="match status" value="1"/>
</dbReference>
<dbReference type="SMART" id="SM01134">
    <property type="entry name" value="DeoRC"/>
    <property type="match status" value="1"/>
</dbReference>
<dbReference type="PANTHER" id="PTHR30363:SF44">
    <property type="entry name" value="AGA OPERON TRANSCRIPTIONAL REPRESSOR-RELATED"/>
    <property type="match status" value="1"/>
</dbReference>
<reference evidence="4 5" key="1">
    <citation type="submission" date="2017-11" db="EMBL/GenBank/DDBJ databases">
        <title>Reclassification of Bisgaard taxon 7 as Conservatibacter flavescens gen. nov., sp. nov.</title>
        <authorList>
            <person name="Christensen H."/>
        </authorList>
    </citation>
    <scope>NUCLEOTIDE SEQUENCE [LARGE SCALE GENOMIC DNA]</scope>
    <source>
        <strain evidence="4 5">7_4</strain>
    </source>
</reference>
<dbReference type="AlphaFoldDB" id="A0A2M8RZZ5"/>
<keyword evidence="1" id="KW-0805">Transcription regulation</keyword>
<organism evidence="4 5">
    <name type="scientific">Conservatibacter flavescens</name>
    <dbReference type="NCBI Taxonomy" id="28161"/>
    <lineage>
        <taxon>Bacteria</taxon>
        <taxon>Pseudomonadati</taxon>
        <taxon>Pseudomonadota</taxon>
        <taxon>Gammaproteobacteria</taxon>
        <taxon>Pasteurellales</taxon>
        <taxon>Pasteurellaceae</taxon>
        <taxon>Conservatibacter</taxon>
    </lineage>
</organism>
<comment type="caution">
    <text evidence="4">The sequence shown here is derived from an EMBL/GenBank/DDBJ whole genome shotgun (WGS) entry which is preliminary data.</text>
</comment>
<dbReference type="InterPro" id="IPR001034">
    <property type="entry name" value="DeoR_HTH"/>
</dbReference>
<dbReference type="Pfam" id="PF08220">
    <property type="entry name" value="HTH_DeoR"/>
    <property type="match status" value="1"/>
</dbReference>
<dbReference type="GO" id="GO:0003700">
    <property type="term" value="F:DNA-binding transcription factor activity"/>
    <property type="evidence" value="ECO:0007669"/>
    <property type="project" value="InterPro"/>
</dbReference>
<dbReference type="SUPFAM" id="SSF46785">
    <property type="entry name" value="Winged helix' DNA-binding domain"/>
    <property type="match status" value="1"/>
</dbReference>
<dbReference type="PROSITE" id="PS51000">
    <property type="entry name" value="HTH_DEOR_2"/>
    <property type="match status" value="1"/>
</dbReference>
<dbReference type="SMART" id="SM00420">
    <property type="entry name" value="HTH_DEOR"/>
    <property type="match status" value="1"/>
</dbReference>
<dbReference type="InterPro" id="IPR050313">
    <property type="entry name" value="Carb_Metab_HTH_regulators"/>
</dbReference>
<keyword evidence="5" id="KW-1185">Reference proteome</keyword>
<dbReference type="EMBL" id="PHHA01000032">
    <property type="protein sequence ID" value="PJG84455.1"/>
    <property type="molecule type" value="Genomic_DNA"/>
</dbReference>